<name>A0A412VZU3_9BACE</name>
<gene>
    <name evidence="2" type="ORF">DWW25_07970</name>
</gene>
<dbReference type="InterPro" id="IPR012334">
    <property type="entry name" value="Pectin_lyas_fold"/>
</dbReference>
<keyword evidence="1" id="KW-0732">Signal</keyword>
<dbReference type="SUPFAM" id="SSF51126">
    <property type="entry name" value="Pectin lyase-like"/>
    <property type="match status" value="1"/>
</dbReference>
<dbReference type="Proteomes" id="UP000283369">
    <property type="component" value="Unassembled WGS sequence"/>
</dbReference>
<comment type="caution">
    <text evidence="2">The sequence shown here is derived from an EMBL/GenBank/DDBJ whole genome shotgun (WGS) entry which is preliminary data.</text>
</comment>
<dbReference type="EMBL" id="QRYV01000015">
    <property type="protein sequence ID" value="RGV15698.1"/>
    <property type="molecule type" value="Genomic_DNA"/>
</dbReference>
<sequence length="579" mass="64504">MSFYKYLVVACYSCCFLSVLNAQELKVQEKDFADIVYESLRTGEKEISIPGGIYYMALEGGEPLHLKGLSGVVIDCNGSEIITRKASQAIQITECENVVLKNLSIDCQPLPFTQGTIVDMDRERRMWWEVEIMEGYPMESLLTTVPDRIQVFDPATLTLRKNLYTYWRGNFASVIRVGDRRFRFTKKDFNADSNEQVGDYLTMTLESGAGTRPHSIVLYKSKKVHLENITIWSGNCFGFFEDQCEANSYHRCVIDRKMNDPRVSFPRLRAINADAFHSKAAVVGPTVTNCIFRYHADDCIAINTSFYKVMTAKGTIVDVVSSVGQLKMSPGDTLRFVRYDGSIAGESVLLKMETATDFSQQDLDAVNSKYHFTVDKRKHSDVTRLTLSSKVDVDNGGVVSSLTRGGNGFILRNNILGHTRARGILIKASNGVIENNEVVGCELGGIVLAPELVWLEAGFSHNVLVQNNRIIDCMFANSSYGIEQAAPLCVVAINARNEVAPAGGFRQICVRHNIIINSPEPAMIFTSIVGGTVEHNTVVVSDSIRRTHGRILKNTQAGTVWLINNKKLVYKDNLIKINK</sequence>
<dbReference type="AlphaFoldDB" id="A0A412VZU3"/>
<feature type="signal peptide" evidence="1">
    <location>
        <begin position="1"/>
        <end position="22"/>
    </location>
</feature>
<reference evidence="2 3" key="1">
    <citation type="submission" date="2018-08" db="EMBL/GenBank/DDBJ databases">
        <title>A genome reference for cultivated species of the human gut microbiota.</title>
        <authorList>
            <person name="Zou Y."/>
            <person name="Xue W."/>
            <person name="Luo G."/>
        </authorList>
    </citation>
    <scope>NUCLEOTIDE SEQUENCE [LARGE SCALE GENOMIC DNA]</scope>
    <source>
        <strain evidence="2 3">AF14-7</strain>
    </source>
</reference>
<evidence type="ECO:0000313" key="2">
    <source>
        <dbReference type="EMBL" id="RGV15698.1"/>
    </source>
</evidence>
<dbReference type="InterPro" id="IPR011050">
    <property type="entry name" value="Pectin_lyase_fold/virulence"/>
</dbReference>
<accession>A0A412VZU3</accession>
<dbReference type="InterPro" id="IPR006626">
    <property type="entry name" value="PbH1"/>
</dbReference>
<proteinExistence type="predicted"/>
<organism evidence="2 3">
    <name type="scientific">Bacteroides xylanisolvens</name>
    <dbReference type="NCBI Taxonomy" id="371601"/>
    <lineage>
        <taxon>Bacteria</taxon>
        <taxon>Pseudomonadati</taxon>
        <taxon>Bacteroidota</taxon>
        <taxon>Bacteroidia</taxon>
        <taxon>Bacteroidales</taxon>
        <taxon>Bacteroidaceae</taxon>
        <taxon>Bacteroides</taxon>
    </lineage>
</organism>
<dbReference type="SMART" id="SM00710">
    <property type="entry name" value="PbH1"/>
    <property type="match status" value="3"/>
</dbReference>
<dbReference type="Gene3D" id="2.160.20.10">
    <property type="entry name" value="Single-stranded right-handed beta-helix, Pectin lyase-like"/>
    <property type="match status" value="2"/>
</dbReference>
<feature type="chain" id="PRO_5019030812" evidence="1">
    <location>
        <begin position="23"/>
        <end position="579"/>
    </location>
</feature>
<dbReference type="RefSeq" id="WP_117809493.1">
    <property type="nucleotide sequence ID" value="NZ_JAQCUV010000014.1"/>
</dbReference>
<evidence type="ECO:0000313" key="3">
    <source>
        <dbReference type="Proteomes" id="UP000283369"/>
    </source>
</evidence>
<protein>
    <submittedName>
        <fullName evidence="2">Uncharacterized protein</fullName>
    </submittedName>
</protein>
<evidence type="ECO:0000256" key="1">
    <source>
        <dbReference type="SAM" id="SignalP"/>
    </source>
</evidence>